<name>A0ABS5MQU5_9STAP</name>
<evidence type="ECO:0000256" key="2">
    <source>
        <dbReference type="ARBA" id="ARBA00022679"/>
    </source>
</evidence>
<dbReference type="CDD" id="cd00827">
    <property type="entry name" value="init_cond_enzymes"/>
    <property type="match status" value="1"/>
</dbReference>
<keyword evidence="5" id="KW-0012">Acyltransferase</keyword>
<comment type="similarity">
    <text evidence="1">Belongs to the thiolase-like superfamily. HMG-CoA synthase family.</text>
</comment>
<dbReference type="Gene3D" id="3.40.47.10">
    <property type="match status" value="2"/>
</dbReference>
<feature type="domain" description="Hydroxymethylglutaryl-coenzyme A synthase N-terminal" evidence="3">
    <location>
        <begin position="3"/>
        <end position="163"/>
    </location>
</feature>
<evidence type="ECO:0000313" key="5">
    <source>
        <dbReference type="EMBL" id="MBS3697761.1"/>
    </source>
</evidence>
<feature type="domain" description="Hydroxymethylglutaryl-coenzyme A synthase C-terminal" evidence="4">
    <location>
        <begin position="263"/>
        <end position="380"/>
    </location>
</feature>
<organism evidence="5 6">
    <name type="scientific">Mammaliicoccus fleurettii</name>
    <dbReference type="NCBI Taxonomy" id="150056"/>
    <lineage>
        <taxon>Bacteria</taxon>
        <taxon>Bacillati</taxon>
        <taxon>Bacillota</taxon>
        <taxon>Bacilli</taxon>
        <taxon>Bacillales</taxon>
        <taxon>Staphylococcaceae</taxon>
        <taxon>Mammaliicoccus</taxon>
    </lineage>
</organism>
<gene>
    <name evidence="5" type="ORF">JJQ58_09810</name>
</gene>
<dbReference type="PANTHER" id="PTHR43323">
    <property type="entry name" value="3-HYDROXY-3-METHYLGLUTARYL COENZYME A SYNTHASE"/>
    <property type="match status" value="1"/>
</dbReference>
<dbReference type="Proteomes" id="UP000681586">
    <property type="component" value="Unassembled WGS sequence"/>
</dbReference>
<keyword evidence="6" id="KW-1185">Reference proteome</keyword>
<dbReference type="SUPFAM" id="SSF53901">
    <property type="entry name" value="Thiolase-like"/>
    <property type="match status" value="2"/>
</dbReference>
<dbReference type="GO" id="GO:0004421">
    <property type="term" value="F:hydroxymethylglutaryl-CoA synthase activity"/>
    <property type="evidence" value="ECO:0007669"/>
    <property type="project" value="UniProtKB-EC"/>
</dbReference>
<evidence type="ECO:0000259" key="3">
    <source>
        <dbReference type="Pfam" id="PF01154"/>
    </source>
</evidence>
<dbReference type="PANTHER" id="PTHR43323:SF2">
    <property type="entry name" value="HYDROXYMETHYLGLUTARYL-COA SYNTHASE"/>
    <property type="match status" value="1"/>
</dbReference>
<evidence type="ECO:0000256" key="1">
    <source>
        <dbReference type="ARBA" id="ARBA00007061"/>
    </source>
</evidence>
<dbReference type="NCBIfam" id="TIGR01835">
    <property type="entry name" value="HMG-CoA-S_prok"/>
    <property type="match status" value="1"/>
</dbReference>
<comment type="caution">
    <text evidence="5">The sequence shown here is derived from an EMBL/GenBank/DDBJ whole genome shotgun (WGS) entry which is preliminary data.</text>
</comment>
<dbReference type="Pfam" id="PF01154">
    <property type="entry name" value="HMG_CoA_synt_N"/>
    <property type="match status" value="1"/>
</dbReference>
<reference evidence="5 6" key="1">
    <citation type="submission" date="2021-05" db="EMBL/GenBank/DDBJ databases">
        <title>Staphylococcus fleurettii isolated from lake water in First Nation community in Manitoba, Canada.</title>
        <authorList>
            <person name="Bashar S."/>
            <person name="Murdock A."/>
            <person name="Patidar R."/>
            <person name="Golding G."/>
            <person name="Farenhorst A."/>
            <person name="Kumar A."/>
        </authorList>
    </citation>
    <scope>NUCLEOTIDE SEQUENCE [LARGE SCALE GENOMIC DNA]</scope>
    <source>
        <strain evidence="5 6">SF002</strain>
    </source>
</reference>
<feature type="domain" description="Hydroxymethylglutaryl-coenzyme A synthase C-terminal" evidence="4">
    <location>
        <begin position="177"/>
        <end position="252"/>
    </location>
</feature>
<dbReference type="RefSeq" id="WP_203154060.1">
    <property type="nucleotide sequence ID" value="NZ_JAEPSA010000018.1"/>
</dbReference>
<dbReference type="EMBL" id="JAGXBM010000016">
    <property type="protein sequence ID" value="MBS3697761.1"/>
    <property type="molecule type" value="Genomic_DNA"/>
</dbReference>
<dbReference type="InterPro" id="IPR013746">
    <property type="entry name" value="HMG_CoA_synt_C_dom"/>
</dbReference>
<sequence length="389" mass="44055">MAIGIDKLDFYIPNFYVSMDDLAKAREVDPNKFKIGIGQTKMAVNPVSQDIISMGINAAQDILSEQDKKDINMVIVATESGIDHSKAASVEIHNQLNIQPFARCIEMKEACYSATAAIQLAKDFLSNNPGKKVLVIASDIARYGLNSGGEPTQGAGAVALLLSHNPRILELNDDSVAYTNNVYDFWRPTSEKYPVVDGALSKDAYIESFNTVWNEYSKRTGYTVNDFESFCFHVPFTKMGEKAFKTILNENVEDSIKNRLMDAYQESVLWNRDVGNIYTGSLYLSLISLLQNHTFQPEEKVCLFSYGSGAVGEIFSGSIVKGYDKALDKEKHLNMLESREQLSVEEYETFFNRFDNQEFDFERELTQDPYSKVYLYSIEDHIRTYKIEK</sequence>
<protein>
    <submittedName>
        <fullName evidence="5">Hydroxymethylglutaryl-CoA synthase</fullName>
        <ecNumber evidence="5">2.3.3.10</ecNumber>
    </submittedName>
</protein>
<dbReference type="InterPro" id="IPR011554">
    <property type="entry name" value="HMG_CoA_synthase_prok"/>
</dbReference>
<accession>A0ABS5MQU5</accession>
<dbReference type="InterPro" id="IPR013528">
    <property type="entry name" value="HMG_CoA_synth_N"/>
</dbReference>
<evidence type="ECO:0000313" key="6">
    <source>
        <dbReference type="Proteomes" id="UP000681586"/>
    </source>
</evidence>
<proteinExistence type="inferred from homology"/>
<dbReference type="EC" id="2.3.3.10" evidence="5"/>
<dbReference type="Pfam" id="PF08540">
    <property type="entry name" value="HMG_CoA_synt_C"/>
    <property type="match status" value="2"/>
</dbReference>
<keyword evidence="2 5" id="KW-0808">Transferase</keyword>
<evidence type="ECO:0000259" key="4">
    <source>
        <dbReference type="Pfam" id="PF08540"/>
    </source>
</evidence>
<dbReference type="InterPro" id="IPR016039">
    <property type="entry name" value="Thiolase-like"/>
</dbReference>